<dbReference type="Proteomes" id="UP001148018">
    <property type="component" value="Unassembled WGS sequence"/>
</dbReference>
<dbReference type="SUPFAM" id="SSF48097">
    <property type="entry name" value="Regulator of G-protein signaling, RGS"/>
    <property type="match status" value="1"/>
</dbReference>
<dbReference type="PANTHER" id="PTHR10845">
    <property type="entry name" value="REGULATOR OF G PROTEIN SIGNALING"/>
    <property type="match status" value="1"/>
</dbReference>
<keyword evidence="3" id="KW-1185">Reference proteome</keyword>
<proteinExistence type="predicted"/>
<name>A0A9Q0E2H9_9TELE</name>
<evidence type="ECO:0000313" key="3">
    <source>
        <dbReference type="Proteomes" id="UP001148018"/>
    </source>
</evidence>
<feature type="domain" description="RGS" evidence="1">
    <location>
        <begin position="42"/>
        <end position="146"/>
    </location>
</feature>
<dbReference type="Pfam" id="PF00615">
    <property type="entry name" value="RGS"/>
    <property type="match status" value="1"/>
</dbReference>
<dbReference type="EMBL" id="JANIIK010000048">
    <property type="protein sequence ID" value="KAJ3599557.1"/>
    <property type="molecule type" value="Genomic_DNA"/>
</dbReference>
<accession>A0A9Q0E2H9</accession>
<sequence>MPKLLFSKIRIYEFKDLIQNAKQPRRIDILLSSRRRKSLDSFRAFLCSEFSEENLDFWLACQAFRQTTSPAERSWKAEQIYQEFLQPNAQREVNVDHCTRERIQGSLAQQRPLARCFDEAQRNIYLLMERDPWPRFLHSRAYHGLRPKTSTVWYI</sequence>
<evidence type="ECO:0000259" key="1">
    <source>
        <dbReference type="PROSITE" id="PS50132"/>
    </source>
</evidence>
<reference evidence="2" key="1">
    <citation type="submission" date="2022-07" db="EMBL/GenBank/DDBJ databases">
        <title>Chromosome-level genome of Muraenolepis orangiensis.</title>
        <authorList>
            <person name="Kim J."/>
        </authorList>
    </citation>
    <scope>NUCLEOTIDE SEQUENCE</scope>
    <source>
        <strain evidence="2">KU_S4_2022</strain>
        <tissue evidence="2">Muscle</tissue>
    </source>
</reference>
<dbReference type="SMART" id="SM00315">
    <property type="entry name" value="RGS"/>
    <property type="match status" value="1"/>
</dbReference>
<dbReference type="OrthoDB" id="196547at2759"/>
<dbReference type="InterPro" id="IPR036305">
    <property type="entry name" value="RGS_sf"/>
</dbReference>
<organism evidence="2 3">
    <name type="scientific">Muraenolepis orangiensis</name>
    <name type="common">Patagonian moray cod</name>
    <dbReference type="NCBI Taxonomy" id="630683"/>
    <lineage>
        <taxon>Eukaryota</taxon>
        <taxon>Metazoa</taxon>
        <taxon>Chordata</taxon>
        <taxon>Craniata</taxon>
        <taxon>Vertebrata</taxon>
        <taxon>Euteleostomi</taxon>
        <taxon>Actinopterygii</taxon>
        <taxon>Neopterygii</taxon>
        <taxon>Teleostei</taxon>
        <taxon>Neoteleostei</taxon>
        <taxon>Acanthomorphata</taxon>
        <taxon>Zeiogadaria</taxon>
        <taxon>Gadariae</taxon>
        <taxon>Gadiformes</taxon>
        <taxon>Muraenolepidoidei</taxon>
        <taxon>Muraenolepididae</taxon>
        <taxon>Muraenolepis</taxon>
    </lineage>
</organism>
<dbReference type="PROSITE" id="PS50132">
    <property type="entry name" value="RGS"/>
    <property type="match status" value="1"/>
</dbReference>
<dbReference type="PANTHER" id="PTHR10845:SF160">
    <property type="entry name" value="REGULATOR OF G-PROTEIN SIGNALING 21"/>
    <property type="match status" value="1"/>
</dbReference>
<dbReference type="Gene3D" id="1.10.167.10">
    <property type="entry name" value="Regulator of G-protein Signalling 4, domain 2"/>
    <property type="match status" value="1"/>
</dbReference>
<comment type="caution">
    <text evidence="2">The sequence shown here is derived from an EMBL/GenBank/DDBJ whole genome shotgun (WGS) entry which is preliminary data.</text>
</comment>
<dbReference type="PRINTS" id="PR01301">
    <property type="entry name" value="RGSPROTEIN"/>
</dbReference>
<gene>
    <name evidence="2" type="ORF">NHX12_033516</name>
</gene>
<protein>
    <recommendedName>
        <fullName evidence="1">RGS domain-containing protein</fullName>
    </recommendedName>
</protein>
<dbReference type="AlphaFoldDB" id="A0A9Q0E2H9"/>
<dbReference type="InterPro" id="IPR044926">
    <property type="entry name" value="RGS_subdomain_2"/>
</dbReference>
<evidence type="ECO:0000313" key="2">
    <source>
        <dbReference type="EMBL" id="KAJ3599557.1"/>
    </source>
</evidence>
<dbReference type="FunFam" id="1.10.167.10:FF:000001">
    <property type="entry name" value="Putative regulator of g-protein signaling 12"/>
    <property type="match status" value="1"/>
</dbReference>
<dbReference type="InterPro" id="IPR016137">
    <property type="entry name" value="RGS"/>
</dbReference>